<keyword evidence="3" id="KW-0808">Transferase</keyword>
<evidence type="ECO:0000313" key="3">
    <source>
        <dbReference type="EMBL" id="KJD46049.1"/>
    </source>
</evidence>
<dbReference type="Pfam" id="PF00534">
    <property type="entry name" value="Glycos_transf_1"/>
    <property type="match status" value="1"/>
</dbReference>
<dbReference type="PATRIC" id="fig|159743.3.peg.1911"/>
<dbReference type="RefSeq" id="WP_044645763.1">
    <property type="nucleotide sequence ID" value="NZ_JTHP01000012.1"/>
</dbReference>
<feature type="compositionally biased region" description="Basic residues" evidence="1">
    <location>
        <begin position="519"/>
        <end position="537"/>
    </location>
</feature>
<dbReference type="PANTHER" id="PTHR45947">
    <property type="entry name" value="SULFOQUINOVOSYL TRANSFERASE SQD2"/>
    <property type="match status" value="1"/>
</dbReference>
<accession>A0A0D7X477</accession>
<dbReference type="OrthoDB" id="2547319at2"/>
<dbReference type="CDD" id="cd03801">
    <property type="entry name" value="GT4_PimA-like"/>
    <property type="match status" value="1"/>
</dbReference>
<dbReference type="GO" id="GO:0016757">
    <property type="term" value="F:glycosyltransferase activity"/>
    <property type="evidence" value="ECO:0007669"/>
    <property type="project" value="InterPro"/>
</dbReference>
<feature type="compositionally biased region" description="Pro residues" evidence="1">
    <location>
        <begin position="451"/>
        <end position="466"/>
    </location>
</feature>
<feature type="domain" description="Glycosyl transferase family 1" evidence="2">
    <location>
        <begin position="190"/>
        <end position="357"/>
    </location>
</feature>
<feature type="compositionally biased region" description="Basic residues" evidence="1">
    <location>
        <begin position="544"/>
        <end position="565"/>
    </location>
</feature>
<proteinExistence type="predicted"/>
<evidence type="ECO:0000259" key="2">
    <source>
        <dbReference type="Pfam" id="PF00534"/>
    </source>
</evidence>
<dbReference type="Gene3D" id="3.40.50.2000">
    <property type="entry name" value="Glycogen Phosphorylase B"/>
    <property type="match status" value="2"/>
</dbReference>
<dbReference type="EMBL" id="JTHP01000012">
    <property type="protein sequence ID" value="KJD46049.1"/>
    <property type="molecule type" value="Genomic_DNA"/>
</dbReference>
<feature type="region of interest" description="Disordered" evidence="1">
    <location>
        <begin position="449"/>
        <end position="565"/>
    </location>
</feature>
<organism evidence="3 4">
    <name type="scientific">Paenibacillus terrae</name>
    <dbReference type="NCBI Taxonomy" id="159743"/>
    <lineage>
        <taxon>Bacteria</taxon>
        <taxon>Bacillati</taxon>
        <taxon>Bacillota</taxon>
        <taxon>Bacilli</taxon>
        <taxon>Bacillales</taxon>
        <taxon>Paenibacillaceae</taxon>
        <taxon>Paenibacillus</taxon>
    </lineage>
</organism>
<name>A0A0D7X477_9BACL</name>
<dbReference type="InterPro" id="IPR001296">
    <property type="entry name" value="Glyco_trans_1"/>
</dbReference>
<sequence length="565" mass="63813">MMLFSHVSNVRSITGAEKLLLQFCVDIRTYFDCILVTPGEGRLTTIARKRGITVQIQNLPMLHGMYNPYEGLAQDAENLRNHASYAPLLQLLQQARPDVVLVNTCVNVMPAMASHELNIPVVWKITEVINQNEHTPVSVSIIERYSRWVIGISQAVLRPLHGAGLTRPHTVLSPCRDMDMPPHKEHVLQRKRKREKLGLKESHICIGYISSFIYEAKGLLPFVQMALKLCETNSSCRFWIIGSSVDSEYYVKCVSLIRKSRYSRRFQFSSFEESVSTAYSAMDMVVIPSMVEEGFGLTALEGLVYGKPVVAFAQGGLVELMEATGNTEFLVEPGNSDMLAEKVGYLLKHPEEVERIGVRNHSAATRVYGSDSYQNNLHVMASQWVCHDPQWFPLIQQPGGPVWTREGEGLRQVIAIPEACTSTIREFPESLVGQLPVLGLPPIEYAAIPGLPQPSAPVPEPQPDPQPDLHHGKRGIRARRKHIRPRNRNRKRKGKSNTNTSSRGYRIHWFPLSGLLPKSKSRQKPRLKRKLKRKLKLKPVSSRSHPHKRKRLTLKAGRHKKQRSG</sequence>
<comment type="caution">
    <text evidence="3">The sequence shown here is derived from an EMBL/GenBank/DDBJ whole genome shotgun (WGS) entry which is preliminary data.</text>
</comment>
<dbReference type="Proteomes" id="UP000032534">
    <property type="component" value="Unassembled WGS sequence"/>
</dbReference>
<gene>
    <name evidence="3" type="ORF">QD47_08720</name>
</gene>
<keyword evidence="4" id="KW-1185">Reference proteome</keyword>
<feature type="compositionally biased region" description="Basic residues" evidence="1">
    <location>
        <begin position="471"/>
        <end position="495"/>
    </location>
</feature>
<evidence type="ECO:0000313" key="4">
    <source>
        <dbReference type="Proteomes" id="UP000032534"/>
    </source>
</evidence>
<protein>
    <submittedName>
        <fullName evidence="3">Glycosyl transferase</fullName>
    </submittedName>
</protein>
<evidence type="ECO:0000256" key="1">
    <source>
        <dbReference type="SAM" id="MobiDB-lite"/>
    </source>
</evidence>
<dbReference type="InterPro" id="IPR050194">
    <property type="entry name" value="Glycosyltransferase_grp1"/>
</dbReference>
<reference evidence="3 4" key="1">
    <citation type="submission" date="2014-11" db="EMBL/GenBank/DDBJ databases">
        <title>Draft Genome Sequences of Paenibacillus polymyxa NRRL B-30509 and Paenibacillus terrae NRRL B-30644, Strains from a Poultry Environment that Produce Tridecaptin A and Paenicidins.</title>
        <authorList>
            <person name="van Belkum M.J."/>
            <person name="Lohans C.T."/>
            <person name="Vederas J.C."/>
        </authorList>
    </citation>
    <scope>NUCLEOTIDE SEQUENCE [LARGE SCALE GENOMIC DNA]</scope>
    <source>
        <strain evidence="3 4">NRRL B-30644</strain>
    </source>
</reference>
<dbReference type="PANTHER" id="PTHR45947:SF3">
    <property type="entry name" value="SULFOQUINOVOSYL TRANSFERASE SQD2"/>
    <property type="match status" value="1"/>
</dbReference>
<dbReference type="SUPFAM" id="SSF53756">
    <property type="entry name" value="UDP-Glycosyltransferase/glycogen phosphorylase"/>
    <property type="match status" value="1"/>
</dbReference>
<dbReference type="AlphaFoldDB" id="A0A0D7X477"/>